<sequence>MSSTYKTPGVYIEEISKFPPSIAEVATAIPAFIGYTQKAIFQGVDYHQLAEDTATAAEAANRVANATDIASEADKVAGEAEQATNEAEQAADEAEQAANEAKQAANEAKQATDEAEQAADEANKAANEANKAPNDADKAKAAADKAKAAADKAKVAADKAKAAADKAKVAADKAKVAADKAKVAADKAIAKDAAQEVKKAADQKQSEDDKKTAATAAAYKATADNAKVAQPLRITSLLEYELYFGTTKPETGIVVKIEETLAQNIAIERKISAKNDNRSKHNMYYAMQAYFANGGGPCYIVSVGKIKDYDDVSLKNLQSGIEKVEKVDEMTLFVFPESQALNLNQRAALFDTAIQQCLKLQDRFAIFDLQQPTNGQTILDAAKDFRDLSLNPDALKYSAIYTPNIETIFNYQYDNALEQVKIVYLQNGQPVLQKDDKGKNVDKYPNLASLDPNQKDGNAILFNLAKAAINDIPVILPPSPLVAGQYAFVDSTRGVFKAPANVTLSSVIKPTITITNAQQEDLNVHTTGKSINAIRAFTGKGTLIWGARTLDGNSNEWRYVPVRRFFNMAEESIKKATEGFVFEPNDANTWVKVKAMIENFLILQWRAGALAGAKPEQAFYVKVGLNETMTALDILEGRMIIEIGMAVVRPAEFIILKFSHKMQES</sequence>
<dbReference type="Gene3D" id="3.40.50.11780">
    <property type="match status" value="1"/>
</dbReference>
<comment type="similarity">
    <text evidence="1">Belongs to the myoviridae tail sheath protein family.</text>
</comment>
<evidence type="ECO:0000256" key="1">
    <source>
        <dbReference type="ARBA" id="ARBA00008005"/>
    </source>
</evidence>
<feature type="compositionally biased region" description="Low complexity" evidence="2">
    <location>
        <begin position="124"/>
        <end position="133"/>
    </location>
</feature>
<organism evidence="4 5">
    <name type="scientific">Aetokthonos hydrillicola Thurmond2011</name>
    <dbReference type="NCBI Taxonomy" id="2712845"/>
    <lineage>
        <taxon>Bacteria</taxon>
        <taxon>Bacillati</taxon>
        <taxon>Cyanobacteriota</taxon>
        <taxon>Cyanophyceae</taxon>
        <taxon>Nostocales</taxon>
        <taxon>Hapalosiphonaceae</taxon>
        <taxon>Aetokthonos</taxon>
    </lineage>
</organism>
<proteinExistence type="inferred from homology"/>
<feature type="domain" description="Tail sheath protein C-terminal" evidence="3">
    <location>
        <begin position="554"/>
        <end position="658"/>
    </location>
</feature>
<dbReference type="RefSeq" id="WP_310834362.1">
    <property type="nucleotide sequence ID" value="NZ_JAALHA020000027.1"/>
</dbReference>
<feature type="compositionally biased region" description="Basic and acidic residues" evidence="2">
    <location>
        <begin position="134"/>
        <end position="143"/>
    </location>
</feature>
<gene>
    <name evidence="4" type="ORF">G7B40_035270</name>
</gene>
<accession>A0AAP5M929</accession>
<feature type="compositionally biased region" description="Low complexity" evidence="2">
    <location>
        <begin position="96"/>
        <end position="109"/>
    </location>
</feature>
<dbReference type="PANTHER" id="PTHR35861">
    <property type="match status" value="1"/>
</dbReference>
<dbReference type="AlphaFoldDB" id="A0AAP5M929"/>
<evidence type="ECO:0000313" key="4">
    <source>
        <dbReference type="EMBL" id="MDR9899781.1"/>
    </source>
</evidence>
<comment type="caution">
    <text evidence="4">The sequence shown here is derived from an EMBL/GenBank/DDBJ whole genome shotgun (WGS) entry which is preliminary data.</text>
</comment>
<reference evidence="5" key="1">
    <citation type="journal article" date="2021" name="Science">
        <title>Hunting the eagle killer: A cyanobacterial neurotoxin causes vacuolar myelinopathy.</title>
        <authorList>
            <person name="Breinlinger S."/>
            <person name="Phillips T.J."/>
            <person name="Haram B.N."/>
            <person name="Mares J."/>
            <person name="Martinez Yerena J.A."/>
            <person name="Hrouzek P."/>
            <person name="Sobotka R."/>
            <person name="Henderson W.M."/>
            <person name="Schmieder P."/>
            <person name="Williams S.M."/>
            <person name="Lauderdale J.D."/>
            <person name="Wilde H.D."/>
            <person name="Gerrin W."/>
            <person name="Kust A."/>
            <person name="Washington J.W."/>
            <person name="Wagner C."/>
            <person name="Geier B."/>
            <person name="Liebeke M."/>
            <person name="Enke H."/>
            <person name="Niedermeyer T.H.J."/>
            <person name="Wilde S.B."/>
        </authorList>
    </citation>
    <scope>NUCLEOTIDE SEQUENCE [LARGE SCALE GENOMIC DNA]</scope>
    <source>
        <strain evidence="5">Thurmond2011</strain>
    </source>
</reference>
<feature type="region of interest" description="Disordered" evidence="2">
    <location>
        <begin position="74"/>
        <end position="143"/>
    </location>
</feature>
<keyword evidence="5" id="KW-1185">Reference proteome</keyword>
<dbReference type="Pfam" id="PF17482">
    <property type="entry name" value="Phage_sheath_1C"/>
    <property type="match status" value="1"/>
</dbReference>
<dbReference type="InterPro" id="IPR052042">
    <property type="entry name" value="Tail_sheath_structural"/>
</dbReference>
<name>A0AAP5M929_9CYAN</name>
<dbReference type="Proteomes" id="UP000667802">
    <property type="component" value="Unassembled WGS sequence"/>
</dbReference>
<evidence type="ECO:0000256" key="2">
    <source>
        <dbReference type="SAM" id="MobiDB-lite"/>
    </source>
</evidence>
<protein>
    <submittedName>
        <fullName evidence="4">Phage tail sheath subtilisin-like domain-containing protein</fullName>
    </submittedName>
</protein>
<evidence type="ECO:0000313" key="5">
    <source>
        <dbReference type="Proteomes" id="UP000667802"/>
    </source>
</evidence>
<feature type="compositionally biased region" description="Low complexity" evidence="2">
    <location>
        <begin position="79"/>
        <end position="88"/>
    </location>
</feature>
<dbReference type="PANTHER" id="PTHR35861:SF1">
    <property type="entry name" value="PHAGE TAIL SHEATH PROTEIN"/>
    <property type="match status" value="1"/>
</dbReference>
<dbReference type="InterPro" id="IPR020287">
    <property type="entry name" value="Tail_sheath_C"/>
</dbReference>
<dbReference type="EMBL" id="JAALHA020000027">
    <property type="protein sequence ID" value="MDR9899781.1"/>
    <property type="molecule type" value="Genomic_DNA"/>
</dbReference>
<evidence type="ECO:0000259" key="3">
    <source>
        <dbReference type="Pfam" id="PF17482"/>
    </source>
</evidence>